<dbReference type="EMBL" id="JBBLXS010000460">
    <property type="protein sequence ID" value="MEK0187883.1"/>
    <property type="molecule type" value="Genomic_DNA"/>
</dbReference>
<gene>
    <name evidence="1" type="ORF">WMG39_24025</name>
</gene>
<accession>A0ABU8YUJ5</accession>
<dbReference type="Pfam" id="PF08852">
    <property type="entry name" value="DUF1822"/>
    <property type="match status" value="1"/>
</dbReference>
<sequence>MMSKMIETITFTVPLSFEAHEIAQQCSKQSSPKKFKQVYLNTLAVYAVDSYLRCMGFETDWPVSDSRNPLMLKLMDVADLHVKQVGKIECRPVLPDADACEISYDAWGDRIGYVAVQLDQSLRQATLLGFTRTVAKEVPLSALNSLEDLLIYMNRIKQLKPINLMNWFDEVFDAGWQVIDELLNSQKLKFRSSRSNNALPIDRGHKIDLGMQLAEHSVALIVSLPPEPDLEVNIEIEVHPMGNQTYLPPGLKLMLIDESEEVIFMAESRDADNFITFRFTPDLRDLFSITVALGEVNVKQSFRL</sequence>
<dbReference type="Proteomes" id="UP001384579">
    <property type="component" value="Unassembled WGS sequence"/>
</dbReference>
<keyword evidence="2" id="KW-1185">Reference proteome</keyword>
<protein>
    <submittedName>
        <fullName evidence="1">DUF1822 family protein</fullName>
    </submittedName>
</protein>
<name>A0ABU8YUJ5_9CYAN</name>
<evidence type="ECO:0000313" key="2">
    <source>
        <dbReference type="Proteomes" id="UP001384579"/>
    </source>
</evidence>
<organism evidence="1 2">
    <name type="scientific">Microcoleus anatoxicus PTRS2</name>
    <dbReference type="NCBI Taxonomy" id="2705321"/>
    <lineage>
        <taxon>Bacteria</taxon>
        <taxon>Bacillati</taxon>
        <taxon>Cyanobacteriota</taxon>
        <taxon>Cyanophyceae</taxon>
        <taxon>Oscillatoriophycideae</taxon>
        <taxon>Oscillatoriales</taxon>
        <taxon>Microcoleaceae</taxon>
        <taxon>Microcoleus</taxon>
        <taxon>Microcoleus anatoxicus</taxon>
    </lineage>
</organism>
<proteinExistence type="predicted"/>
<dbReference type="RefSeq" id="WP_340541925.1">
    <property type="nucleotide sequence ID" value="NZ_JBBLXS010000460.1"/>
</dbReference>
<reference evidence="1 2" key="1">
    <citation type="journal article" date="2020" name="Harmful Algae">
        <title>Molecular and morphological characterization of a novel dihydroanatoxin-a producing Microcoleus species (cyanobacteria) from the Russian River, California, USA.</title>
        <authorList>
            <person name="Conklin K.Y."/>
            <person name="Stancheva R."/>
            <person name="Otten T.G."/>
            <person name="Fadness R."/>
            <person name="Boyer G.L."/>
            <person name="Read B."/>
            <person name="Zhang X."/>
            <person name="Sheath R.G."/>
        </authorList>
    </citation>
    <scope>NUCLEOTIDE SEQUENCE [LARGE SCALE GENOMIC DNA]</scope>
    <source>
        <strain evidence="1 2">PTRS2</strain>
    </source>
</reference>
<comment type="caution">
    <text evidence="1">The sequence shown here is derived from an EMBL/GenBank/DDBJ whole genome shotgun (WGS) entry which is preliminary data.</text>
</comment>
<dbReference type="InterPro" id="IPR014951">
    <property type="entry name" value="DUF1822"/>
</dbReference>
<evidence type="ECO:0000313" key="1">
    <source>
        <dbReference type="EMBL" id="MEK0187883.1"/>
    </source>
</evidence>